<evidence type="ECO:0000256" key="10">
    <source>
        <dbReference type="ARBA" id="ARBA00022840"/>
    </source>
</evidence>
<evidence type="ECO:0000256" key="12">
    <source>
        <dbReference type="ARBA" id="ARBA00023172"/>
    </source>
</evidence>
<dbReference type="InterPro" id="IPR001650">
    <property type="entry name" value="Helicase_C-like"/>
</dbReference>
<reference evidence="20 21" key="1">
    <citation type="submission" date="2018-03" db="EMBL/GenBank/DDBJ databases">
        <title>Genomic Encyclopedia of Archaeal and Bacterial Type Strains, Phase II (KMG-II): from individual species to whole genera.</title>
        <authorList>
            <person name="Goeker M."/>
        </authorList>
    </citation>
    <scope>NUCLEOTIDE SEQUENCE [LARGE SCALE GENOMIC DNA]</scope>
    <source>
        <strain evidence="20 21">DSM 28229</strain>
    </source>
</reference>
<dbReference type="EC" id="5.6.2.4" evidence="16"/>
<keyword evidence="7" id="KW-0378">Hydrolase</keyword>
<dbReference type="InterPro" id="IPR004589">
    <property type="entry name" value="DNA_helicase_ATP-dep_RecQ"/>
</dbReference>
<dbReference type="CDD" id="cd17920">
    <property type="entry name" value="DEXHc_RecQ"/>
    <property type="match status" value="1"/>
</dbReference>
<dbReference type="InterPro" id="IPR018982">
    <property type="entry name" value="RQC_domain"/>
</dbReference>
<evidence type="ECO:0000256" key="5">
    <source>
        <dbReference type="ARBA" id="ARBA00022741"/>
    </source>
</evidence>
<dbReference type="GO" id="GO:0043590">
    <property type="term" value="C:bacterial nucleoid"/>
    <property type="evidence" value="ECO:0007669"/>
    <property type="project" value="TreeGrafter"/>
</dbReference>
<dbReference type="SMART" id="SM00490">
    <property type="entry name" value="HELICc"/>
    <property type="match status" value="1"/>
</dbReference>
<dbReference type="GO" id="GO:0005737">
    <property type="term" value="C:cytoplasm"/>
    <property type="evidence" value="ECO:0007669"/>
    <property type="project" value="TreeGrafter"/>
</dbReference>
<dbReference type="Gene3D" id="1.10.150.80">
    <property type="entry name" value="HRDC domain"/>
    <property type="match status" value="1"/>
</dbReference>
<dbReference type="InterPro" id="IPR044876">
    <property type="entry name" value="HRDC_dom_sf"/>
</dbReference>
<dbReference type="GO" id="GO:0030894">
    <property type="term" value="C:replisome"/>
    <property type="evidence" value="ECO:0007669"/>
    <property type="project" value="TreeGrafter"/>
</dbReference>
<gene>
    <name evidence="20" type="ORF">BC781_106105</name>
</gene>
<keyword evidence="10" id="KW-0067">ATP-binding</keyword>
<dbReference type="GO" id="GO:0006310">
    <property type="term" value="P:DNA recombination"/>
    <property type="evidence" value="ECO:0007669"/>
    <property type="project" value="UniProtKB-UniRule"/>
</dbReference>
<evidence type="ECO:0000256" key="4">
    <source>
        <dbReference type="ARBA" id="ARBA00022723"/>
    </source>
</evidence>
<dbReference type="GO" id="GO:0006281">
    <property type="term" value="P:DNA repair"/>
    <property type="evidence" value="ECO:0007669"/>
    <property type="project" value="UniProtKB-KW"/>
</dbReference>
<dbReference type="GO" id="GO:0043138">
    <property type="term" value="F:3'-5' DNA helicase activity"/>
    <property type="evidence" value="ECO:0007669"/>
    <property type="project" value="UniProtKB-EC"/>
</dbReference>
<dbReference type="RefSeq" id="WP_109621019.1">
    <property type="nucleotide sequence ID" value="NZ_QGDO01000006.1"/>
</dbReference>
<evidence type="ECO:0000313" key="20">
    <source>
        <dbReference type="EMBL" id="PWJ39204.1"/>
    </source>
</evidence>
<dbReference type="GO" id="GO:0003677">
    <property type="term" value="F:DNA binding"/>
    <property type="evidence" value="ECO:0007669"/>
    <property type="project" value="UniProtKB-KW"/>
</dbReference>
<dbReference type="InterPro" id="IPR011545">
    <property type="entry name" value="DEAD/DEAH_box_helicase_dom"/>
</dbReference>
<dbReference type="InterPro" id="IPR027417">
    <property type="entry name" value="P-loop_NTPase"/>
</dbReference>
<dbReference type="PROSITE" id="PS50967">
    <property type="entry name" value="HRDC"/>
    <property type="match status" value="1"/>
</dbReference>
<keyword evidence="13" id="KW-0234">DNA repair</keyword>
<evidence type="ECO:0000256" key="13">
    <source>
        <dbReference type="ARBA" id="ARBA00023204"/>
    </source>
</evidence>
<dbReference type="NCBIfam" id="TIGR01389">
    <property type="entry name" value="recQ"/>
    <property type="match status" value="1"/>
</dbReference>
<keyword evidence="21" id="KW-1185">Reference proteome</keyword>
<proteinExistence type="inferred from homology"/>
<comment type="caution">
    <text evidence="20">The sequence shown here is derived from an EMBL/GenBank/DDBJ whole genome shotgun (WGS) entry which is preliminary data.</text>
</comment>
<evidence type="ECO:0000313" key="21">
    <source>
        <dbReference type="Proteomes" id="UP000245535"/>
    </source>
</evidence>
<dbReference type="SUPFAM" id="SSF52540">
    <property type="entry name" value="P-loop containing nucleoside triphosphate hydrolases"/>
    <property type="match status" value="1"/>
</dbReference>
<dbReference type="Gene3D" id="3.40.50.300">
    <property type="entry name" value="P-loop containing nucleotide triphosphate hydrolases"/>
    <property type="match status" value="2"/>
</dbReference>
<dbReference type="InterPro" id="IPR010997">
    <property type="entry name" value="HRDC-like_sf"/>
</dbReference>
<dbReference type="NCBIfam" id="TIGR00614">
    <property type="entry name" value="recQ_fam"/>
    <property type="match status" value="1"/>
</dbReference>
<dbReference type="InterPro" id="IPR036390">
    <property type="entry name" value="WH_DNA-bd_sf"/>
</dbReference>
<comment type="catalytic activity">
    <reaction evidence="15">
        <text>Couples ATP hydrolysis with the unwinding of duplex DNA by translocating in the 3'-5' direction.</text>
        <dbReference type="EC" id="5.6.2.4"/>
    </reaction>
</comment>
<dbReference type="Pfam" id="PF00570">
    <property type="entry name" value="HRDC"/>
    <property type="match status" value="1"/>
</dbReference>
<dbReference type="GO" id="GO:0005524">
    <property type="term" value="F:ATP binding"/>
    <property type="evidence" value="ECO:0007669"/>
    <property type="project" value="UniProtKB-KW"/>
</dbReference>
<dbReference type="GO" id="GO:0006260">
    <property type="term" value="P:DNA replication"/>
    <property type="evidence" value="ECO:0007669"/>
    <property type="project" value="InterPro"/>
</dbReference>
<evidence type="ECO:0000259" key="18">
    <source>
        <dbReference type="PROSITE" id="PS51192"/>
    </source>
</evidence>
<comment type="cofactor">
    <cofactor evidence="1">
        <name>Mg(2+)</name>
        <dbReference type="ChEBI" id="CHEBI:18420"/>
    </cofactor>
</comment>
<dbReference type="SMART" id="SM00956">
    <property type="entry name" value="RQC"/>
    <property type="match status" value="1"/>
</dbReference>
<dbReference type="Pfam" id="PF00270">
    <property type="entry name" value="DEAD"/>
    <property type="match status" value="1"/>
</dbReference>
<dbReference type="FunFam" id="3.40.50.300:FF:000296">
    <property type="entry name" value="ATP-dependent DNA helicase RecQ"/>
    <property type="match status" value="1"/>
</dbReference>
<dbReference type="GO" id="GO:0009378">
    <property type="term" value="F:four-way junction helicase activity"/>
    <property type="evidence" value="ECO:0007669"/>
    <property type="project" value="TreeGrafter"/>
</dbReference>
<dbReference type="PANTHER" id="PTHR13710:SF105">
    <property type="entry name" value="ATP-DEPENDENT DNA HELICASE Q1"/>
    <property type="match status" value="1"/>
</dbReference>
<keyword evidence="4" id="KW-0479">Metal-binding</keyword>
<organism evidence="20 21">
    <name type="scientific">Sediminitomix flava</name>
    <dbReference type="NCBI Taxonomy" id="379075"/>
    <lineage>
        <taxon>Bacteria</taxon>
        <taxon>Pseudomonadati</taxon>
        <taxon>Bacteroidota</taxon>
        <taxon>Cytophagia</taxon>
        <taxon>Cytophagales</taxon>
        <taxon>Flammeovirgaceae</taxon>
        <taxon>Sediminitomix</taxon>
    </lineage>
</organism>
<dbReference type="PROSITE" id="PS51194">
    <property type="entry name" value="HELICASE_CTER"/>
    <property type="match status" value="1"/>
</dbReference>
<keyword evidence="14" id="KW-0413">Isomerase</keyword>
<evidence type="ECO:0000256" key="11">
    <source>
        <dbReference type="ARBA" id="ARBA00023125"/>
    </source>
</evidence>
<evidence type="ECO:0000256" key="15">
    <source>
        <dbReference type="ARBA" id="ARBA00034617"/>
    </source>
</evidence>
<keyword evidence="5" id="KW-0547">Nucleotide-binding</keyword>
<dbReference type="Pfam" id="PF14493">
    <property type="entry name" value="HTH_40"/>
    <property type="match status" value="1"/>
</dbReference>
<name>A0A315Z6B8_SEDFL</name>
<dbReference type="SUPFAM" id="SSF46785">
    <property type="entry name" value="Winged helix' DNA-binding domain"/>
    <property type="match status" value="1"/>
</dbReference>
<dbReference type="Gene3D" id="1.10.10.10">
    <property type="entry name" value="Winged helix-like DNA-binding domain superfamily/Winged helix DNA-binding domain"/>
    <property type="match status" value="1"/>
</dbReference>
<dbReference type="InterPro" id="IPR032284">
    <property type="entry name" value="RecQ_Zn-bd"/>
</dbReference>
<dbReference type="PROSITE" id="PS51192">
    <property type="entry name" value="HELICASE_ATP_BIND_1"/>
    <property type="match status" value="1"/>
</dbReference>
<evidence type="ECO:0000259" key="19">
    <source>
        <dbReference type="PROSITE" id="PS51194"/>
    </source>
</evidence>
<evidence type="ECO:0000256" key="14">
    <source>
        <dbReference type="ARBA" id="ARBA00023235"/>
    </source>
</evidence>
<dbReference type="InterPro" id="IPR029491">
    <property type="entry name" value="Helicase_HTH"/>
</dbReference>
<accession>A0A315Z6B8</accession>
<dbReference type="Pfam" id="PF16124">
    <property type="entry name" value="RecQ_Zn_bind"/>
    <property type="match status" value="1"/>
</dbReference>
<comment type="similarity">
    <text evidence="3">Belongs to the helicase family. RecQ subfamily.</text>
</comment>
<keyword evidence="11" id="KW-0238">DNA-binding</keyword>
<evidence type="ECO:0000256" key="1">
    <source>
        <dbReference type="ARBA" id="ARBA00001946"/>
    </source>
</evidence>
<dbReference type="InterPro" id="IPR014001">
    <property type="entry name" value="Helicase_ATP-bd"/>
</dbReference>
<dbReference type="GO" id="GO:0009432">
    <property type="term" value="P:SOS response"/>
    <property type="evidence" value="ECO:0007669"/>
    <property type="project" value="UniProtKB-UniRule"/>
</dbReference>
<feature type="domain" description="HRDC" evidence="17">
    <location>
        <begin position="525"/>
        <end position="605"/>
    </location>
</feature>
<dbReference type="CDD" id="cd18794">
    <property type="entry name" value="SF2_C_RecQ"/>
    <property type="match status" value="1"/>
</dbReference>
<evidence type="ECO:0000256" key="7">
    <source>
        <dbReference type="ARBA" id="ARBA00022801"/>
    </source>
</evidence>
<evidence type="ECO:0000256" key="9">
    <source>
        <dbReference type="ARBA" id="ARBA00022833"/>
    </source>
</evidence>
<dbReference type="Proteomes" id="UP000245535">
    <property type="component" value="Unassembled WGS sequence"/>
</dbReference>
<evidence type="ECO:0000259" key="17">
    <source>
        <dbReference type="PROSITE" id="PS50967"/>
    </source>
</evidence>
<dbReference type="InterPro" id="IPR006293">
    <property type="entry name" value="DNA_helicase_ATP-dep_RecQ_bac"/>
</dbReference>
<sequence>MIVIEQAQEALKKYFGYDQFRPHQEEVIKAVLEGKDALVLMPTGGGKSICYQIPALVKNGVAIIVSPLIALMKDQVEGLRNNGVAAAYLNSTQSGQEQQMIENSLLNGQLKMLYVSPEKLLTQHFIRLVSHVPVSLFAIDEAHCISQWGHDFRPEYTQLSFMKSQFPNIPLIALTATADKITRRDILHQLHIPNAEVFLSSFDRPNLSLTVAGGQKRIQKIIQFIEKRPYQSGIIYCLSRKSTESVASSLRKEGLKVAHYHAGMSAQQRAKVQEDFLRDRTPIICATIAFGMGIDKSNVRWVIHYNMPKNLEGYYQEIGRAGRDGLPGETLLFYSYADVIAQRKFVEESGQRDLQQAKLERMKQYAESLTCRRKILLSYFGESLEHNCGNCDVCKNPPKFFDGTVIAQKALSACVRLKEEVSTGMLIDVLRGSTRIDLRQKGYDQIKTYGAGRDLSFIDWQQYFQQMLNLGLVEIAYDQNSHVRVTEAGREVLFQGKKIEFTHLSEFEERTQKQKAAEKPKTKEQLFREELFEQLWKLRKEIAEQENLPPHLVFNDTTISEMASDRPYTITDVRNISGVSEEKLRKYGRPFISAIAKFIYDKYVDGNRIKGGTQLWSYNLLKRGMPVSEIIKVRKLSAGSVYGHFAFLYEHGYNIDIFKYISHDELDRVKLVCMKLGTKDTLERKIGESINPKLEQYKVGLALAHFRRFGLN</sequence>
<protein>
    <recommendedName>
        <fullName evidence="16">DNA helicase RecQ</fullName>
        <ecNumber evidence="16">5.6.2.4</ecNumber>
    </recommendedName>
</protein>
<dbReference type="SUPFAM" id="SSF47819">
    <property type="entry name" value="HRDC-like"/>
    <property type="match status" value="1"/>
</dbReference>
<dbReference type="EMBL" id="QGDO01000006">
    <property type="protein sequence ID" value="PWJ39204.1"/>
    <property type="molecule type" value="Genomic_DNA"/>
</dbReference>
<keyword evidence="12" id="KW-0233">DNA recombination</keyword>
<feature type="domain" description="Helicase ATP-binding" evidence="18">
    <location>
        <begin position="28"/>
        <end position="196"/>
    </location>
</feature>
<evidence type="ECO:0000256" key="8">
    <source>
        <dbReference type="ARBA" id="ARBA00022806"/>
    </source>
</evidence>
<evidence type="ECO:0000256" key="6">
    <source>
        <dbReference type="ARBA" id="ARBA00022763"/>
    </source>
</evidence>
<dbReference type="GO" id="GO:0046872">
    <property type="term" value="F:metal ion binding"/>
    <property type="evidence" value="ECO:0007669"/>
    <property type="project" value="UniProtKB-KW"/>
</dbReference>
<dbReference type="InterPro" id="IPR002121">
    <property type="entry name" value="HRDC_dom"/>
</dbReference>
<dbReference type="GO" id="GO:0016787">
    <property type="term" value="F:hydrolase activity"/>
    <property type="evidence" value="ECO:0007669"/>
    <property type="project" value="UniProtKB-KW"/>
</dbReference>
<keyword evidence="8 20" id="KW-0347">Helicase</keyword>
<evidence type="ECO:0000256" key="16">
    <source>
        <dbReference type="NCBIfam" id="TIGR01389"/>
    </source>
</evidence>
<dbReference type="PANTHER" id="PTHR13710">
    <property type="entry name" value="DNA HELICASE RECQ FAMILY MEMBER"/>
    <property type="match status" value="1"/>
</dbReference>
<dbReference type="Pfam" id="PF00271">
    <property type="entry name" value="Helicase_C"/>
    <property type="match status" value="1"/>
</dbReference>
<dbReference type="SMART" id="SM00341">
    <property type="entry name" value="HRDC"/>
    <property type="match status" value="1"/>
</dbReference>
<keyword evidence="6" id="KW-0227">DNA damage</keyword>
<evidence type="ECO:0000256" key="3">
    <source>
        <dbReference type="ARBA" id="ARBA00005446"/>
    </source>
</evidence>
<comment type="cofactor">
    <cofactor evidence="2">
        <name>Zn(2+)</name>
        <dbReference type="ChEBI" id="CHEBI:29105"/>
    </cofactor>
</comment>
<dbReference type="InterPro" id="IPR036388">
    <property type="entry name" value="WH-like_DNA-bd_sf"/>
</dbReference>
<dbReference type="FunFam" id="3.40.50.300:FF:000156">
    <property type="entry name" value="ATP-dependent DNA helicase recQ"/>
    <property type="match status" value="1"/>
</dbReference>
<dbReference type="OrthoDB" id="9763310at2"/>
<dbReference type="SMART" id="SM00487">
    <property type="entry name" value="DEXDc"/>
    <property type="match status" value="1"/>
</dbReference>
<keyword evidence="9" id="KW-0862">Zinc</keyword>
<feature type="domain" description="Helicase C-terminal" evidence="19">
    <location>
        <begin position="217"/>
        <end position="370"/>
    </location>
</feature>
<dbReference type="Pfam" id="PF09382">
    <property type="entry name" value="RQC"/>
    <property type="match status" value="1"/>
</dbReference>
<evidence type="ECO:0000256" key="2">
    <source>
        <dbReference type="ARBA" id="ARBA00001947"/>
    </source>
</evidence>
<dbReference type="AlphaFoldDB" id="A0A315Z6B8"/>